<dbReference type="Gene3D" id="1.20.5.170">
    <property type="match status" value="1"/>
</dbReference>
<evidence type="ECO:0000259" key="3">
    <source>
        <dbReference type="PROSITE" id="PS50217"/>
    </source>
</evidence>
<feature type="compositionally biased region" description="Basic residues" evidence="2">
    <location>
        <begin position="189"/>
        <end position="199"/>
    </location>
</feature>
<evidence type="ECO:0000313" key="4">
    <source>
        <dbReference type="EMBL" id="KAF9071984.1"/>
    </source>
</evidence>
<feature type="domain" description="BZIP" evidence="3">
    <location>
        <begin position="185"/>
        <end position="236"/>
    </location>
</feature>
<dbReference type="AlphaFoldDB" id="A0A9P5PTC7"/>
<protein>
    <recommendedName>
        <fullName evidence="3">BZIP domain-containing protein</fullName>
    </recommendedName>
</protein>
<gene>
    <name evidence="4" type="ORF">BDP27DRAFT_1321249</name>
</gene>
<feature type="coiled-coil region" evidence="1">
    <location>
        <begin position="203"/>
        <end position="237"/>
    </location>
</feature>
<dbReference type="GO" id="GO:0003700">
    <property type="term" value="F:DNA-binding transcription factor activity"/>
    <property type="evidence" value="ECO:0007669"/>
    <property type="project" value="InterPro"/>
</dbReference>
<keyword evidence="5" id="KW-1185">Reference proteome</keyword>
<keyword evidence="1" id="KW-0175">Coiled coil</keyword>
<dbReference type="CDD" id="cd12193">
    <property type="entry name" value="bZIP_GCN4"/>
    <property type="match status" value="1"/>
</dbReference>
<sequence>MDGRYHTHFSNELQLQLMSEDNASASAYNPQQLIEESYIVDEMGIPLQLPTFMDHTSLTYNSGAVPYITQRSDSHSHHNTDARFGGFASAPTSPSVAIASSSLSGSHSSSSSNSRHRLSLPSPSTLALALSPRQSPSPRSRQRRDSPGAHHAHASGSYSHVEEEMSLSLPNDEPLPPLPSNPTEEQRRVWNKKRNTRSAKMSRLRKQIYTKRLEEEVENLKREKEVWRTRAQTLRQLFISHGIDYPPFEN</sequence>
<dbReference type="EMBL" id="JADNRY010000028">
    <property type="protein sequence ID" value="KAF9071984.1"/>
    <property type="molecule type" value="Genomic_DNA"/>
</dbReference>
<proteinExistence type="predicted"/>
<dbReference type="Proteomes" id="UP000772434">
    <property type="component" value="Unassembled WGS sequence"/>
</dbReference>
<organism evidence="4 5">
    <name type="scientific">Rhodocollybia butyracea</name>
    <dbReference type="NCBI Taxonomy" id="206335"/>
    <lineage>
        <taxon>Eukaryota</taxon>
        <taxon>Fungi</taxon>
        <taxon>Dikarya</taxon>
        <taxon>Basidiomycota</taxon>
        <taxon>Agaricomycotina</taxon>
        <taxon>Agaricomycetes</taxon>
        <taxon>Agaricomycetidae</taxon>
        <taxon>Agaricales</taxon>
        <taxon>Marasmiineae</taxon>
        <taxon>Omphalotaceae</taxon>
        <taxon>Rhodocollybia</taxon>
    </lineage>
</organism>
<dbReference type="InterPro" id="IPR046347">
    <property type="entry name" value="bZIP_sf"/>
</dbReference>
<comment type="caution">
    <text evidence="4">The sequence shown here is derived from an EMBL/GenBank/DDBJ whole genome shotgun (WGS) entry which is preliminary data.</text>
</comment>
<dbReference type="PROSITE" id="PS50217">
    <property type="entry name" value="BZIP"/>
    <property type="match status" value="1"/>
</dbReference>
<feature type="compositionally biased region" description="Low complexity" evidence="2">
    <location>
        <begin position="95"/>
        <end position="139"/>
    </location>
</feature>
<dbReference type="SUPFAM" id="SSF57959">
    <property type="entry name" value="Leucine zipper domain"/>
    <property type="match status" value="1"/>
</dbReference>
<dbReference type="OrthoDB" id="2257100at2759"/>
<name>A0A9P5PTC7_9AGAR</name>
<evidence type="ECO:0000313" key="5">
    <source>
        <dbReference type="Proteomes" id="UP000772434"/>
    </source>
</evidence>
<reference evidence="4" key="1">
    <citation type="submission" date="2020-11" db="EMBL/GenBank/DDBJ databases">
        <authorList>
            <consortium name="DOE Joint Genome Institute"/>
            <person name="Ahrendt S."/>
            <person name="Riley R."/>
            <person name="Andreopoulos W."/>
            <person name="Labutti K."/>
            <person name="Pangilinan J."/>
            <person name="Ruiz-Duenas F.J."/>
            <person name="Barrasa J.M."/>
            <person name="Sanchez-Garcia M."/>
            <person name="Camarero S."/>
            <person name="Miyauchi S."/>
            <person name="Serrano A."/>
            <person name="Linde D."/>
            <person name="Babiker R."/>
            <person name="Drula E."/>
            <person name="Ayuso-Fernandez I."/>
            <person name="Pacheco R."/>
            <person name="Padilla G."/>
            <person name="Ferreira P."/>
            <person name="Barriuso J."/>
            <person name="Kellner H."/>
            <person name="Castanera R."/>
            <person name="Alfaro M."/>
            <person name="Ramirez L."/>
            <person name="Pisabarro A.G."/>
            <person name="Kuo A."/>
            <person name="Tritt A."/>
            <person name="Lipzen A."/>
            <person name="He G."/>
            <person name="Yan M."/>
            <person name="Ng V."/>
            <person name="Cullen D."/>
            <person name="Martin F."/>
            <person name="Rosso M.-N."/>
            <person name="Henrissat B."/>
            <person name="Hibbett D."/>
            <person name="Martinez A.T."/>
            <person name="Grigoriev I.V."/>
        </authorList>
    </citation>
    <scope>NUCLEOTIDE SEQUENCE</scope>
    <source>
        <strain evidence="4">AH 40177</strain>
    </source>
</reference>
<evidence type="ECO:0000256" key="2">
    <source>
        <dbReference type="SAM" id="MobiDB-lite"/>
    </source>
</evidence>
<accession>A0A9P5PTC7</accession>
<evidence type="ECO:0000256" key="1">
    <source>
        <dbReference type="SAM" id="Coils"/>
    </source>
</evidence>
<dbReference type="InterPro" id="IPR004827">
    <property type="entry name" value="bZIP"/>
</dbReference>
<feature type="region of interest" description="Disordered" evidence="2">
    <location>
        <begin position="95"/>
        <end position="199"/>
    </location>
</feature>